<feature type="domain" description="MalT-like TPR region" evidence="3">
    <location>
        <begin position="120"/>
        <end position="379"/>
    </location>
</feature>
<name>A0A948RRL5_UNCEI</name>
<reference evidence="4" key="1">
    <citation type="submission" date="2021-05" db="EMBL/GenBank/DDBJ databases">
        <title>Energy efficiency and biological interactions define the core microbiome of deep oligotrophic groundwater.</title>
        <authorList>
            <person name="Mehrshad M."/>
            <person name="Lopez-Fernandez M."/>
            <person name="Bell E."/>
            <person name="Bernier-Latmani R."/>
            <person name="Bertilsson S."/>
            <person name="Dopson M."/>
        </authorList>
    </citation>
    <scope>NUCLEOTIDE SEQUENCE</scope>
    <source>
        <strain evidence="4">Modern_marine.mb.64</strain>
    </source>
</reference>
<dbReference type="SUPFAM" id="SSF48452">
    <property type="entry name" value="TPR-like"/>
    <property type="match status" value="3"/>
</dbReference>
<evidence type="ECO:0000259" key="2">
    <source>
        <dbReference type="Pfam" id="PF12770"/>
    </source>
</evidence>
<feature type="domain" description="CHAT" evidence="2">
    <location>
        <begin position="639"/>
        <end position="898"/>
    </location>
</feature>
<dbReference type="AlphaFoldDB" id="A0A948RRL5"/>
<organism evidence="4 5">
    <name type="scientific">Eiseniibacteriota bacterium</name>
    <dbReference type="NCBI Taxonomy" id="2212470"/>
    <lineage>
        <taxon>Bacteria</taxon>
        <taxon>Candidatus Eiseniibacteriota</taxon>
    </lineage>
</organism>
<accession>A0A948RRL5</accession>
<keyword evidence="1" id="KW-0472">Membrane</keyword>
<keyword evidence="1" id="KW-1133">Transmembrane helix</keyword>
<proteinExistence type="predicted"/>
<dbReference type="Gene3D" id="1.25.40.10">
    <property type="entry name" value="Tetratricopeptide repeat domain"/>
    <property type="match status" value="2"/>
</dbReference>
<dbReference type="Proteomes" id="UP000777784">
    <property type="component" value="Unassembled WGS sequence"/>
</dbReference>
<dbReference type="PANTHER" id="PTHR10098">
    <property type="entry name" value="RAPSYN-RELATED"/>
    <property type="match status" value="1"/>
</dbReference>
<dbReference type="InterPro" id="IPR041617">
    <property type="entry name" value="TPR_MalT"/>
</dbReference>
<dbReference type="EMBL" id="JAHJDP010000002">
    <property type="protein sequence ID" value="MBU2689316.1"/>
    <property type="molecule type" value="Genomic_DNA"/>
</dbReference>
<protein>
    <submittedName>
        <fullName evidence="4">CHAT domain-containing protein</fullName>
    </submittedName>
</protein>
<keyword evidence="1" id="KW-0812">Transmembrane</keyword>
<evidence type="ECO:0000259" key="3">
    <source>
        <dbReference type="Pfam" id="PF17874"/>
    </source>
</evidence>
<dbReference type="InterPro" id="IPR011990">
    <property type="entry name" value="TPR-like_helical_dom_sf"/>
</dbReference>
<sequence>MRGGRRLLMLVGLIGLFFPAVLALPLTAPERAAVLARVDSLRLVTTSDAVMAAIDPLIASARAESDSLLLLQLLWREGGICAGKGRARRGEELLREALTLSEAAADTPSTCYILRWLGVAVASQGRGNEARELAERLLALSIAAGDEFYQGMARVGLGWQDLDKGRTQEAVSEFRSASELFVQLGNPGSRALALNGLAVALTRLGSYEEAMTIGRQAAAFAEKIEQEGEQSYMLNAILNNLATLEFSRGDPGAAETHFRQAQALHRRSGNNRAAITPALNLAICQTQLGRYEEAFNGLEVLVQECREQGFSDLSGKVTNQMALVRHLQGRQRDAAELYRRSLALEEALPAKNSVDARIGLARSLAAMDSSAAALAVLEEGARRVEGASNIQLSLGLHSHMGAILYKLGRYDEALDCLLAVNREEERLGLRRFRVGALARSALIYRVLGLPDSAWALVQAAQGLWEADRAVPLNPEWREQRGSYGAMLSNQTAALLLEYPADTPAAQRIRGAFDALQGFKTRTLLERMLGPGEALAETYQNEAAPLATVERLQHETLRPGELLLDAFLGPEGSYLFAVTRTECRVVQLPPETELEEKLRRYYEMVSAPPRSGVPADRELLEDIGARLGAQILCGIEDLVSGSSRILFAPDAALNLLPLWALPPLISSPRIAAGKAFVRIPSATFLTRQRGHPSAEEAPQETPQTVTLLAIAAARTAQGEALPGGVQEVRQLARRYRHVKALVLPGDTPAVSLADLIAHDEVLHLAAHAWVDDQYPWRSTIQFYPEEGAENLHADQIANLELPARLAVLSSCQTAGGRILSLEGVQGLSSAFLSAGVPAVIASLWPVGDRATARLMQHLYAHLADGETVAAALQQAQSAMRRDRRWSAPFFWAGFTVVGDGDVRAKLERRSNVLFYFLLGVSLLMIAAASLIIIGIRRRSRRHPPG</sequence>
<dbReference type="Pfam" id="PF12770">
    <property type="entry name" value="CHAT"/>
    <property type="match status" value="1"/>
</dbReference>
<dbReference type="InterPro" id="IPR019734">
    <property type="entry name" value="TPR_rpt"/>
</dbReference>
<dbReference type="Pfam" id="PF17874">
    <property type="entry name" value="TPR_MalT"/>
    <property type="match status" value="1"/>
</dbReference>
<dbReference type="InterPro" id="IPR024983">
    <property type="entry name" value="CHAT_dom"/>
</dbReference>
<evidence type="ECO:0000313" key="4">
    <source>
        <dbReference type="EMBL" id="MBU2689316.1"/>
    </source>
</evidence>
<comment type="caution">
    <text evidence="4">The sequence shown here is derived from an EMBL/GenBank/DDBJ whole genome shotgun (WGS) entry which is preliminary data.</text>
</comment>
<dbReference type="SMART" id="SM00028">
    <property type="entry name" value="TPR"/>
    <property type="match status" value="4"/>
</dbReference>
<dbReference type="PANTHER" id="PTHR10098:SF108">
    <property type="entry name" value="TETRATRICOPEPTIDE REPEAT PROTEIN 28"/>
    <property type="match status" value="1"/>
</dbReference>
<gene>
    <name evidence="4" type="ORF">KJ970_00180</name>
</gene>
<evidence type="ECO:0000256" key="1">
    <source>
        <dbReference type="SAM" id="Phobius"/>
    </source>
</evidence>
<feature type="transmembrane region" description="Helical" evidence="1">
    <location>
        <begin position="911"/>
        <end position="934"/>
    </location>
</feature>
<evidence type="ECO:0000313" key="5">
    <source>
        <dbReference type="Proteomes" id="UP000777784"/>
    </source>
</evidence>